<dbReference type="SMART" id="SM00470">
    <property type="entry name" value="ParB"/>
    <property type="match status" value="1"/>
</dbReference>
<dbReference type="Gene3D" id="1.10.10.2830">
    <property type="match status" value="1"/>
</dbReference>
<dbReference type="Gene3D" id="3.90.1530.30">
    <property type="match status" value="1"/>
</dbReference>
<dbReference type="SUPFAM" id="SSF110849">
    <property type="entry name" value="ParB/Sulfiredoxin"/>
    <property type="match status" value="1"/>
</dbReference>
<feature type="domain" description="ParB-like N-terminal" evidence="2">
    <location>
        <begin position="5"/>
        <end position="92"/>
    </location>
</feature>
<dbReference type="Pfam" id="PF02195">
    <property type="entry name" value="ParB_N"/>
    <property type="match status" value="1"/>
</dbReference>
<name>A0ABS5BPU0_9BACT</name>
<comment type="caution">
    <text evidence="3">The sequence shown here is derived from an EMBL/GenBank/DDBJ whole genome shotgun (WGS) entry which is preliminary data.</text>
</comment>
<dbReference type="RefSeq" id="WP_210653544.1">
    <property type="nucleotide sequence ID" value="NZ_JAGKQQ010000001.1"/>
</dbReference>
<organism evidence="3 4">
    <name type="scientific">Gemmata palustris</name>
    <dbReference type="NCBI Taxonomy" id="2822762"/>
    <lineage>
        <taxon>Bacteria</taxon>
        <taxon>Pseudomonadati</taxon>
        <taxon>Planctomycetota</taxon>
        <taxon>Planctomycetia</taxon>
        <taxon>Gemmatales</taxon>
        <taxon>Gemmataceae</taxon>
        <taxon>Gemmata</taxon>
    </lineage>
</organism>
<dbReference type="InterPro" id="IPR003115">
    <property type="entry name" value="ParB_N"/>
</dbReference>
<protein>
    <submittedName>
        <fullName evidence="3">ParB/RepB/Spo0J family partition protein</fullName>
    </submittedName>
</protein>
<dbReference type="InterPro" id="IPR004437">
    <property type="entry name" value="ParB/RepB/Spo0J"/>
</dbReference>
<keyword evidence="4" id="KW-1185">Reference proteome</keyword>
<dbReference type="EMBL" id="JAGKQQ010000001">
    <property type="protein sequence ID" value="MBP3955467.1"/>
    <property type="molecule type" value="Genomic_DNA"/>
</dbReference>
<accession>A0ABS5BPU0</accession>
<reference evidence="3 4" key="1">
    <citation type="submission" date="2021-04" db="EMBL/GenBank/DDBJ databases">
        <authorList>
            <person name="Ivanova A."/>
        </authorList>
    </citation>
    <scope>NUCLEOTIDE SEQUENCE [LARGE SCALE GENOMIC DNA]</scope>
    <source>
        <strain evidence="3 4">G18</strain>
    </source>
</reference>
<dbReference type="NCBIfam" id="TIGR00180">
    <property type="entry name" value="parB_part"/>
    <property type="match status" value="1"/>
</dbReference>
<dbReference type="PANTHER" id="PTHR33375">
    <property type="entry name" value="CHROMOSOME-PARTITIONING PROTEIN PARB-RELATED"/>
    <property type="match status" value="1"/>
</dbReference>
<evidence type="ECO:0000313" key="4">
    <source>
        <dbReference type="Proteomes" id="UP000676565"/>
    </source>
</evidence>
<dbReference type="PANTHER" id="PTHR33375:SF1">
    <property type="entry name" value="CHROMOSOME-PARTITIONING PROTEIN PARB-RELATED"/>
    <property type="match status" value="1"/>
</dbReference>
<proteinExistence type="inferred from homology"/>
<evidence type="ECO:0000256" key="1">
    <source>
        <dbReference type="ARBA" id="ARBA00006295"/>
    </source>
</evidence>
<evidence type="ECO:0000259" key="2">
    <source>
        <dbReference type="SMART" id="SM00470"/>
    </source>
</evidence>
<dbReference type="InterPro" id="IPR036086">
    <property type="entry name" value="ParB/Sulfiredoxin_sf"/>
</dbReference>
<dbReference type="SUPFAM" id="SSF109709">
    <property type="entry name" value="KorB DNA-binding domain-like"/>
    <property type="match status" value="1"/>
</dbReference>
<evidence type="ECO:0000313" key="3">
    <source>
        <dbReference type="EMBL" id="MBP3955467.1"/>
    </source>
</evidence>
<dbReference type="Proteomes" id="UP000676565">
    <property type="component" value="Unassembled WGS sequence"/>
</dbReference>
<gene>
    <name evidence="3" type="ORF">J8F10_09250</name>
</gene>
<sequence>MPKLENKPLSWLKPDPNQPRKSFIEAELRLLGESLRRKQLQPVLCQPDGTIIAGERRWRAATLVGLPTLEVKIADEVLTDSQKRVWQLVENMLRADLTGYEQWTACAELMCMNAGWQMKDAAEALGLDPSTITRILSPSKCVQEWQDALRDGKVGITDCYSASKLPQEKQAGLLALKLSGASRDHLEAVVKKARSTSASTVKLAKVRCPLSTGTVVTVQGAEMGLDELIEALQSTLESARRANKEQIDVKTWARVMADKAKVAV</sequence>
<comment type="similarity">
    <text evidence="1">Belongs to the ParB family.</text>
</comment>
<dbReference type="InterPro" id="IPR050336">
    <property type="entry name" value="Chromosome_partition/occlusion"/>
</dbReference>